<keyword evidence="2" id="KW-1185">Reference proteome</keyword>
<comment type="caution">
    <text evidence="1">The sequence shown here is derived from an EMBL/GenBank/DDBJ whole genome shotgun (WGS) entry which is preliminary data.</text>
</comment>
<evidence type="ECO:0000313" key="2">
    <source>
        <dbReference type="Proteomes" id="UP001381693"/>
    </source>
</evidence>
<reference evidence="1 2" key="1">
    <citation type="submission" date="2023-11" db="EMBL/GenBank/DDBJ databases">
        <title>Halocaridina rubra genome assembly.</title>
        <authorList>
            <person name="Smith C."/>
        </authorList>
    </citation>
    <scope>NUCLEOTIDE SEQUENCE [LARGE SCALE GENOMIC DNA]</scope>
    <source>
        <strain evidence="1">EP-1</strain>
        <tissue evidence="1">Whole</tissue>
    </source>
</reference>
<feature type="non-terminal residue" evidence="1">
    <location>
        <position position="1"/>
    </location>
</feature>
<gene>
    <name evidence="1" type="ORF">SK128_011636</name>
</gene>
<accession>A0AAN8ZVX8</accession>
<proteinExistence type="predicted"/>
<dbReference type="Proteomes" id="UP001381693">
    <property type="component" value="Unassembled WGS sequence"/>
</dbReference>
<organism evidence="1 2">
    <name type="scientific">Halocaridina rubra</name>
    <name type="common">Hawaiian red shrimp</name>
    <dbReference type="NCBI Taxonomy" id="373956"/>
    <lineage>
        <taxon>Eukaryota</taxon>
        <taxon>Metazoa</taxon>
        <taxon>Ecdysozoa</taxon>
        <taxon>Arthropoda</taxon>
        <taxon>Crustacea</taxon>
        <taxon>Multicrustacea</taxon>
        <taxon>Malacostraca</taxon>
        <taxon>Eumalacostraca</taxon>
        <taxon>Eucarida</taxon>
        <taxon>Decapoda</taxon>
        <taxon>Pleocyemata</taxon>
        <taxon>Caridea</taxon>
        <taxon>Atyoidea</taxon>
        <taxon>Atyidae</taxon>
        <taxon>Halocaridina</taxon>
    </lineage>
</organism>
<evidence type="ECO:0000313" key="1">
    <source>
        <dbReference type="EMBL" id="KAK7070626.1"/>
    </source>
</evidence>
<name>A0AAN8ZVX8_HALRR</name>
<protein>
    <submittedName>
        <fullName evidence="1">Uncharacterized protein</fullName>
    </submittedName>
</protein>
<dbReference type="AlphaFoldDB" id="A0AAN8ZVX8"/>
<dbReference type="EMBL" id="JAXCGZ010015282">
    <property type="protein sequence ID" value="KAK7070626.1"/>
    <property type="molecule type" value="Genomic_DNA"/>
</dbReference>
<sequence>IVSVPGGRSSLMMYMTCSEDDEQCWRALTHPCFTPAHSRRVSGFECTLQDIHQELKTGFSQHGASRRMLMEKSEDHKMKIQQLQEVFLSKSLENIMQSKTENEIVAQDIMNEHKRILQETQLYKEQMPTLTNLSWKIIIRCYVLRIGDFKLIGIEKSIAPVTKK</sequence>